<evidence type="ECO:0000256" key="10">
    <source>
        <dbReference type="ARBA" id="ARBA00023014"/>
    </source>
</evidence>
<evidence type="ECO:0000313" key="19">
    <source>
        <dbReference type="EMBL" id="CAJ0561077.1"/>
    </source>
</evidence>
<evidence type="ECO:0000256" key="9">
    <source>
        <dbReference type="ARBA" id="ARBA00023004"/>
    </source>
</evidence>
<comment type="catalytic activity">
    <reaction evidence="15">
        <text>cholesterol + NADH + O2 + H(+) = 7-dehydrocholesterol + NAD(+) + 2 H2O</text>
        <dbReference type="Rhea" id="RHEA:51644"/>
        <dbReference type="ChEBI" id="CHEBI:15377"/>
        <dbReference type="ChEBI" id="CHEBI:15378"/>
        <dbReference type="ChEBI" id="CHEBI:15379"/>
        <dbReference type="ChEBI" id="CHEBI:16113"/>
        <dbReference type="ChEBI" id="CHEBI:17759"/>
        <dbReference type="ChEBI" id="CHEBI:57540"/>
        <dbReference type="ChEBI" id="CHEBI:57945"/>
        <dbReference type="EC" id="1.14.19.21"/>
    </reaction>
    <physiologicalReaction direction="left-to-right" evidence="15">
        <dbReference type="Rhea" id="RHEA:51645"/>
    </physiologicalReaction>
</comment>
<evidence type="ECO:0000256" key="11">
    <source>
        <dbReference type="ARBA" id="ARBA00023136"/>
    </source>
</evidence>
<dbReference type="InterPro" id="IPR017941">
    <property type="entry name" value="Rieske_2Fe-2S"/>
</dbReference>
<comment type="caution">
    <text evidence="19">The sequence shown here is derived from an EMBL/GenBank/DDBJ whole genome shotgun (WGS) entry which is preliminary data.</text>
</comment>
<dbReference type="InterPro" id="IPR050584">
    <property type="entry name" value="Cholesterol_7-desaturase"/>
</dbReference>
<comment type="catalytic activity">
    <reaction evidence="16">
        <text>cholesterol + NADPH + O2 + H(+) = 7-dehydrocholesterol + NADP(+) + 2 H2O</text>
        <dbReference type="Rhea" id="RHEA:45024"/>
        <dbReference type="ChEBI" id="CHEBI:15377"/>
        <dbReference type="ChEBI" id="CHEBI:15378"/>
        <dbReference type="ChEBI" id="CHEBI:15379"/>
        <dbReference type="ChEBI" id="CHEBI:16113"/>
        <dbReference type="ChEBI" id="CHEBI:17759"/>
        <dbReference type="ChEBI" id="CHEBI:57783"/>
        <dbReference type="ChEBI" id="CHEBI:58349"/>
        <dbReference type="EC" id="1.14.19.21"/>
    </reaction>
    <physiologicalReaction direction="left-to-right" evidence="16">
        <dbReference type="Rhea" id="RHEA:45025"/>
    </physiologicalReaction>
</comment>
<feature type="transmembrane region" description="Helical" evidence="17">
    <location>
        <begin position="5"/>
        <end position="21"/>
    </location>
</feature>
<keyword evidence="20" id="KW-1185">Reference proteome</keyword>
<evidence type="ECO:0000256" key="3">
    <source>
        <dbReference type="ARBA" id="ARBA00004972"/>
    </source>
</evidence>
<keyword evidence="7 17" id="KW-1133">Transmembrane helix</keyword>
<organism evidence="19 20">
    <name type="scientific">Mesorhabditis spiculigera</name>
    <dbReference type="NCBI Taxonomy" id="96644"/>
    <lineage>
        <taxon>Eukaryota</taxon>
        <taxon>Metazoa</taxon>
        <taxon>Ecdysozoa</taxon>
        <taxon>Nematoda</taxon>
        <taxon>Chromadorea</taxon>
        <taxon>Rhabditida</taxon>
        <taxon>Rhabditina</taxon>
        <taxon>Rhabditomorpha</taxon>
        <taxon>Rhabditoidea</taxon>
        <taxon>Rhabditidae</taxon>
        <taxon>Mesorhabditinae</taxon>
        <taxon>Mesorhabditis</taxon>
    </lineage>
</organism>
<evidence type="ECO:0000256" key="4">
    <source>
        <dbReference type="ARBA" id="ARBA00022692"/>
    </source>
</evidence>
<dbReference type="GO" id="GO:0046872">
    <property type="term" value="F:metal ion binding"/>
    <property type="evidence" value="ECO:0007669"/>
    <property type="project" value="UniProtKB-KW"/>
</dbReference>
<evidence type="ECO:0000256" key="13">
    <source>
        <dbReference type="ARBA" id="ARBA00025729"/>
    </source>
</evidence>
<evidence type="ECO:0000259" key="18">
    <source>
        <dbReference type="PROSITE" id="PS51296"/>
    </source>
</evidence>
<comment type="pathway">
    <text evidence="12">Steroid hormone biosynthesis; dafachronic acid biosynthesis.</text>
</comment>
<gene>
    <name evidence="19" type="ORF">MSPICULIGERA_LOCUS1721</name>
</gene>
<dbReference type="PANTHER" id="PTHR21266">
    <property type="entry name" value="IRON-SULFUR DOMAIN CONTAINING PROTEIN"/>
    <property type="match status" value="1"/>
</dbReference>
<evidence type="ECO:0000256" key="17">
    <source>
        <dbReference type="SAM" id="Phobius"/>
    </source>
</evidence>
<evidence type="ECO:0000256" key="7">
    <source>
        <dbReference type="ARBA" id="ARBA00022989"/>
    </source>
</evidence>
<keyword evidence="4 17" id="KW-0812">Transmembrane</keyword>
<keyword evidence="10" id="KW-0411">Iron-sulfur</keyword>
<evidence type="ECO:0000256" key="6">
    <source>
        <dbReference type="ARBA" id="ARBA00022723"/>
    </source>
</evidence>
<dbReference type="Gene3D" id="2.102.10.10">
    <property type="entry name" value="Rieske [2Fe-2S] iron-sulphur domain"/>
    <property type="match status" value="1"/>
</dbReference>
<evidence type="ECO:0000256" key="16">
    <source>
        <dbReference type="ARBA" id="ARBA00049548"/>
    </source>
</evidence>
<dbReference type="SUPFAM" id="SSF55961">
    <property type="entry name" value="Bet v1-like"/>
    <property type="match status" value="1"/>
</dbReference>
<protein>
    <recommendedName>
        <fullName evidence="14">cholesterol 7-desaturase</fullName>
        <ecNumber evidence="14">1.14.19.21</ecNumber>
    </recommendedName>
</protein>
<dbReference type="PANTHER" id="PTHR21266:SF32">
    <property type="entry name" value="CHOLESTEROL 7-DESATURASE NVD"/>
    <property type="match status" value="1"/>
</dbReference>
<evidence type="ECO:0000256" key="5">
    <source>
        <dbReference type="ARBA" id="ARBA00022714"/>
    </source>
</evidence>
<dbReference type="GO" id="GO:0170056">
    <property type="term" value="F:cholesterol 7-desaturase [NAD(P)H] activity"/>
    <property type="evidence" value="ECO:0007669"/>
    <property type="project" value="UniProtKB-EC"/>
</dbReference>
<feature type="domain" description="Rieske" evidence="18">
    <location>
        <begin position="72"/>
        <end position="178"/>
    </location>
</feature>
<comment type="similarity">
    <text evidence="13">Belongs to the cholesterol 7-desaturase family.</text>
</comment>
<proteinExistence type="inferred from homology"/>
<keyword evidence="6" id="KW-0479">Metal-binding</keyword>
<evidence type="ECO:0000256" key="12">
    <source>
        <dbReference type="ARBA" id="ARBA00025712"/>
    </source>
</evidence>
<dbReference type="GO" id="GO:0016020">
    <property type="term" value="C:membrane"/>
    <property type="evidence" value="ECO:0007669"/>
    <property type="project" value="UniProtKB-SubCell"/>
</dbReference>
<evidence type="ECO:0000256" key="15">
    <source>
        <dbReference type="ARBA" id="ARBA00047853"/>
    </source>
</evidence>
<dbReference type="EMBL" id="CATQJA010000527">
    <property type="protein sequence ID" value="CAJ0561077.1"/>
    <property type="molecule type" value="Genomic_DNA"/>
</dbReference>
<dbReference type="GO" id="GO:0051537">
    <property type="term" value="F:2 iron, 2 sulfur cluster binding"/>
    <property type="evidence" value="ECO:0007669"/>
    <property type="project" value="UniProtKB-KW"/>
</dbReference>
<sequence length="418" mass="48090">MILSIGLAILAVILTILYLYFSRPINYVVRMGELGFNLGPSDSKGTYRERQIERLKRLRKVGELPPVYPNGWFCIAESGEVKAKEIKAVIVFGEQLSLIRAEDGQVYLMESYCPHLGANLNVGGKVIDNNCVQCPFHGWVFSADSGKCVRIPYEKGSIPEQAKISTWPVVEKNRHIYVWYHCDGEMPHWEIPDIDEVENGSWPYRGRTEHELLCHCQEIPENGADLAHLNYLHLQIPQAGNNVMELKLNKTDPILHHFWDGGWEVKNGEDEKHISIMTLQQVMKIGDKEIPLTASLLKAHQIGPGIVYMHFDFGFWGRGIVFHHVTPEEPLFQRARFVLYGNINPLFARFFIKSEALQFERDVYIWSNKRYVKSPLLCRSDGPVQKHRRWYAQFYSQKSPRLLPDGTVTGQVKSVLDW</sequence>
<evidence type="ECO:0000256" key="2">
    <source>
        <dbReference type="ARBA" id="ARBA00004370"/>
    </source>
</evidence>
<feature type="non-terminal residue" evidence="19">
    <location>
        <position position="1"/>
    </location>
</feature>
<dbReference type="SUPFAM" id="SSF50022">
    <property type="entry name" value="ISP domain"/>
    <property type="match status" value="1"/>
</dbReference>
<keyword evidence="9" id="KW-0408">Iron</keyword>
<keyword evidence="5" id="KW-0001">2Fe-2S</keyword>
<dbReference type="Pfam" id="PF00355">
    <property type="entry name" value="Rieske"/>
    <property type="match status" value="1"/>
</dbReference>
<dbReference type="EC" id="1.14.19.21" evidence="14"/>
<comment type="subcellular location">
    <subcellularLocation>
        <location evidence="2">Membrane</location>
    </subcellularLocation>
</comment>
<evidence type="ECO:0000256" key="1">
    <source>
        <dbReference type="ARBA" id="ARBA00001962"/>
    </source>
</evidence>
<comment type="pathway">
    <text evidence="3">Hormone biosynthesis.</text>
</comment>
<keyword evidence="8" id="KW-0560">Oxidoreductase</keyword>
<name>A0AA36FQG7_9BILA</name>
<dbReference type="CDD" id="cd03469">
    <property type="entry name" value="Rieske_RO_Alpha_N"/>
    <property type="match status" value="1"/>
</dbReference>
<dbReference type="Pfam" id="PF19298">
    <property type="entry name" value="KshA_C"/>
    <property type="match status" value="1"/>
</dbReference>
<accession>A0AA36FQG7</accession>
<evidence type="ECO:0000256" key="8">
    <source>
        <dbReference type="ARBA" id="ARBA00023002"/>
    </source>
</evidence>
<evidence type="ECO:0000256" key="14">
    <source>
        <dbReference type="ARBA" id="ARBA00026095"/>
    </source>
</evidence>
<dbReference type="Gene3D" id="3.90.380.10">
    <property type="entry name" value="Naphthalene 1,2-dioxygenase Alpha Subunit, Chain A, domain 1"/>
    <property type="match status" value="1"/>
</dbReference>
<dbReference type="InterPro" id="IPR045605">
    <property type="entry name" value="KshA-like_C"/>
</dbReference>
<dbReference type="AlphaFoldDB" id="A0AA36FQG7"/>
<dbReference type="GO" id="GO:0008203">
    <property type="term" value="P:cholesterol metabolic process"/>
    <property type="evidence" value="ECO:0007669"/>
    <property type="project" value="InterPro"/>
</dbReference>
<dbReference type="InterPro" id="IPR036922">
    <property type="entry name" value="Rieske_2Fe-2S_sf"/>
</dbReference>
<dbReference type="Proteomes" id="UP001177023">
    <property type="component" value="Unassembled WGS sequence"/>
</dbReference>
<dbReference type="GO" id="GO:0005737">
    <property type="term" value="C:cytoplasm"/>
    <property type="evidence" value="ECO:0007669"/>
    <property type="project" value="TreeGrafter"/>
</dbReference>
<comment type="cofactor">
    <cofactor evidence="1">
        <name>Fe cation</name>
        <dbReference type="ChEBI" id="CHEBI:24875"/>
    </cofactor>
</comment>
<dbReference type="PROSITE" id="PS51296">
    <property type="entry name" value="RIESKE"/>
    <property type="match status" value="1"/>
</dbReference>
<keyword evidence="11 17" id="KW-0472">Membrane</keyword>
<evidence type="ECO:0000313" key="20">
    <source>
        <dbReference type="Proteomes" id="UP001177023"/>
    </source>
</evidence>
<reference evidence="19" key="1">
    <citation type="submission" date="2023-06" db="EMBL/GenBank/DDBJ databases">
        <authorList>
            <person name="Delattre M."/>
        </authorList>
    </citation>
    <scope>NUCLEOTIDE SEQUENCE</scope>
    <source>
        <strain evidence="19">AF72</strain>
    </source>
</reference>